<evidence type="ECO:0000259" key="1">
    <source>
        <dbReference type="Pfam" id="PF08501"/>
    </source>
</evidence>
<dbReference type="InterPro" id="IPR036291">
    <property type="entry name" value="NAD(P)-bd_dom_sf"/>
</dbReference>
<dbReference type="GO" id="GO:0019632">
    <property type="term" value="P:shikimate metabolic process"/>
    <property type="evidence" value="ECO:0007669"/>
    <property type="project" value="TreeGrafter"/>
</dbReference>
<dbReference type="GO" id="GO:0004764">
    <property type="term" value="F:shikimate 3-dehydrogenase (NADP+) activity"/>
    <property type="evidence" value="ECO:0007669"/>
    <property type="project" value="InterPro"/>
</dbReference>
<evidence type="ECO:0000313" key="3">
    <source>
        <dbReference type="Proteomes" id="UP000799439"/>
    </source>
</evidence>
<comment type="caution">
    <text evidence="2">The sequence shown here is derived from an EMBL/GenBank/DDBJ whole genome shotgun (WGS) entry which is preliminary data.</text>
</comment>
<evidence type="ECO:0000313" key="2">
    <source>
        <dbReference type="EMBL" id="KAF2157181.1"/>
    </source>
</evidence>
<reference evidence="2" key="1">
    <citation type="journal article" date="2020" name="Stud. Mycol.">
        <title>101 Dothideomycetes genomes: a test case for predicting lifestyles and emergence of pathogens.</title>
        <authorList>
            <person name="Haridas S."/>
            <person name="Albert R."/>
            <person name="Binder M."/>
            <person name="Bloem J."/>
            <person name="Labutti K."/>
            <person name="Salamov A."/>
            <person name="Andreopoulos B."/>
            <person name="Baker S."/>
            <person name="Barry K."/>
            <person name="Bills G."/>
            <person name="Bluhm B."/>
            <person name="Cannon C."/>
            <person name="Castanera R."/>
            <person name="Culley D."/>
            <person name="Daum C."/>
            <person name="Ezra D."/>
            <person name="Gonzalez J."/>
            <person name="Henrissat B."/>
            <person name="Kuo A."/>
            <person name="Liang C."/>
            <person name="Lipzen A."/>
            <person name="Lutzoni F."/>
            <person name="Magnuson J."/>
            <person name="Mondo S."/>
            <person name="Nolan M."/>
            <person name="Ohm R."/>
            <person name="Pangilinan J."/>
            <person name="Park H.-J."/>
            <person name="Ramirez L."/>
            <person name="Alfaro M."/>
            <person name="Sun H."/>
            <person name="Tritt A."/>
            <person name="Yoshinaga Y."/>
            <person name="Zwiers L.-H."/>
            <person name="Turgeon B."/>
            <person name="Goodwin S."/>
            <person name="Spatafora J."/>
            <person name="Crous P."/>
            <person name="Grigoriev I."/>
        </authorList>
    </citation>
    <scope>NUCLEOTIDE SEQUENCE</scope>
    <source>
        <strain evidence="2">CBS 260.36</strain>
    </source>
</reference>
<organism evidence="2 3">
    <name type="scientific">Myriangium duriaei CBS 260.36</name>
    <dbReference type="NCBI Taxonomy" id="1168546"/>
    <lineage>
        <taxon>Eukaryota</taxon>
        <taxon>Fungi</taxon>
        <taxon>Dikarya</taxon>
        <taxon>Ascomycota</taxon>
        <taxon>Pezizomycotina</taxon>
        <taxon>Dothideomycetes</taxon>
        <taxon>Dothideomycetidae</taxon>
        <taxon>Myriangiales</taxon>
        <taxon>Myriangiaceae</taxon>
        <taxon>Myriangium</taxon>
    </lineage>
</organism>
<dbReference type="OrthoDB" id="204377at2759"/>
<dbReference type="EMBL" id="ML996081">
    <property type="protein sequence ID" value="KAF2157181.1"/>
    <property type="molecule type" value="Genomic_DNA"/>
</dbReference>
<protein>
    <recommendedName>
        <fullName evidence="1">Shikimate dehydrogenase substrate binding N-terminal domain-containing protein</fullName>
    </recommendedName>
</protein>
<dbReference type="PANTHER" id="PTHR21089:SF1">
    <property type="entry name" value="BIFUNCTIONAL 3-DEHYDROQUINATE DEHYDRATASE_SHIKIMATE DEHYDROGENASE, CHLOROPLASTIC"/>
    <property type="match status" value="1"/>
</dbReference>
<dbReference type="Gene3D" id="3.40.50.720">
    <property type="entry name" value="NAD(P)-binding Rossmann-like Domain"/>
    <property type="match status" value="1"/>
</dbReference>
<name>A0A9P4MS46_9PEZI</name>
<accession>A0A9P4MS46</accession>
<dbReference type="SUPFAM" id="SSF51735">
    <property type="entry name" value="NAD(P)-binding Rossmann-fold domains"/>
    <property type="match status" value="1"/>
</dbReference>
<dbReference type="AlphaFoldDB" id="A0A9P4MS46"/>
<dbReference type="Proteomes" id="UP000799439">
    <property type="component" value="Unassembled WGS sequence"/>
</dbReference>
<dbReference type="InterPro" id="IPR046346">
    <property type="entry name" value="Aminoacid_DH-like_N_sf"/>
</dbReference>
<proteinExistence type="predicted"/>
<dbReference type="PANTHER" id="PTHR21089">
    <property type="entry name" value="SHIKIMATE DEHYDROGENASE"/>
    <property type="match status" value="1"/>
</dbReference>
<dbReference type="Gene3D" id="3.40.50.10860">
    <property type="entry name" value="Leucine Dehydrogenase, chain A, domain 1"/>
    <property type="match status" value="1"/>
</dbReference>
<dbReference type="InterPro" id="IPR013708">
    <property type="entry name" value="Shikimate_DH-bd_N"/>
</dbReference>
<dbReference type="SUPFAM" id="SSF53223">
    <property type="entry name" value="Aminoacid dehydrogenase-like, N-terminal domain"/>
    <property type="match status" value="1"/>
</dbReference>
<dbReference type="InterPro" id="IPR022893">
    <property type="entry name" value="Shikimate_DH_fam"/>
</dbReference>
<feature type="domain" description="Shikimate dehydrogenase substrate binding N-terminal" evidence="1">
    <location>
        <begin position="27"/>
        <end position="107"/>
    </location>
</feature>
<gene>
    <name evidence="2" type="ORF">K461DRAFT_283896</name>
</gene>
<keyword evidence="3" id="KW-1185">Reference proteome</keyword>
<dbReference type="GO" id="GO:0009423">
    <property type="term" value="P:chorismate biosynthetic process"/>
    <property type="evidence" value="ECO:0007669"/>
    <property type="project" value="TreeGrafter"/>
</dbReference>
<dbReference type="Pfam" id="PF08501">
    <property type="entry name" value="Shikimate_dh_N"/>
    <property type="match status" value="1"/>
</dbReference>
<sequence length="322" mass="36070">MTVPSDVTASKSDLLPNRHQVEKFGFLFGYPISHSFSPLFHRTIYQSLRLKWEFFFLESPKLNDIFQYLHEPNFLGCAVTMPHKVSIIPHLDELTPEADAVGACNTIYFHPDQGGKRKLIGTNTDIVGVKESFLQNISEPERKRLYEGRPAMVVGGGGAARASLYAVVEHLKCKTVYLVNRDKNEVDVLLDWCKKKGFGDGMMHVETVEQAEKLESVGAIVACVPDIPPKTTEEKTARAVLEHFLNREHKGAILEMAYHPEPWTSLAKLSETLGWKVLLGTEAMIYQGLAQDQLWTGKSLEELPVDTVKKVIADELAKAAKH</sequence>